<organism evidence="1 2">
    <name type="scientific">Flavobacterium proteolyticum</name>
    <dbReference type="NCBI Taxonomy" id="2911683"/>
    <lineage>
        <taxon>Bacteria</taxon>
        <taxon>Pseudomonadati</taxon>
        <taxon>Bacteroidota</taxon>
        <taxon>Flavobacteriia</taxon>
        <taxon>Flavobacteriales</taxon>
        <taxon>Flavobacteriaceae</taxon>
        <taxon>Flavobacterium</taxon>
    </lineage>
</organism>
<dbReference type="Proteomes" id="UP000656274">
    <property type="component" value="Unassembled WGS sequence"/>
</dbReference>
<accession>A0ABR9WTM1</accession>
<evidence type="ECO:0000313" key="2">
    <source>
        <dbReference type="Proteomes" id="UP000656274"/>
    </source>
</evidence>
<dbReference type="RefSeq" id="WP_194096288.1">
    <property type="nucleotide sequence ID" value="NZ_JADFTZ010000004.1"/>
</dbReference>
<evidence type="ECO:0000313" key="1">
    <source>
        <dbReference type="EMBL" id="MBE9576992.1"/>
    </source>
</evidence>
<proteinExistence type="predicted"/>
<keyword evidence="2" id="KW-1185">Reference proteome</keyword>
<dbReference type="EMBL" id="JADFTZ010000004">
    <property type="protein sequence ID" value="MBE9576992.1"/>
    <property type="molecule type" value="Genomic_DNA"/>
</dbReference>
<protein>
    <submittedName>
        <fullName evidence="1">Uncharacterized protein</fullName>
    </submittedName>
</protein>
<gene>
    <name evidence="1" type="ORF">IM755_09760</name>
</gene>
<reference evidence="1 2" key="1">
    <citation type="submission" date="2020-10" db="EMBL/GenBank/DDBJ databases">
        <title>The genome sequence of Flavobacterium aquaticum 1Y8A.</title>
        <authorList>
            <person name="Liu Y."/>
        </authorList>
    </citation>
    <scope>NUCLEOTIDE SEQUENCE [LARGE SCALE GENOMIC DNA]</scope>
    <source>
        <strain evidence="1 2">1Y8A</strain>
    </source>
</reference>
<sequence>MNRSHRVIYRNQFGIITEIPTLEYAQQNPNYFDNRVPTTPMEVNRLLVLNHGFTLIANDEKVICYKLL</sequence>
<name>A0ABR9WTM1_9FLAO</name>
<comment type="caution">
    <text evidence="1">The sequence shown here is derived from an EMBL/GenBank/DDBJ whole genome shotgun (WGS) entry which is preliminary data.</text>
</comment>